<evidence type="ECO:0000313" key="3">
    <source>
        <dbReference type="EMBL" id="WMT02540.1"/>
    </source>
</evidence>
<evidence type="ECO:0000313" key="4">
    <source>
        <dbReference type="Proteomes" id="UP001229313"/>
    </source>
</evidence>
<dbReference type="Proteomes" id="UP001229313">
    <property type="component" value="Chromosome"/>
</dbReference>
<feature type="compositionally biased region" description="Low complexity" evidence="1">
    <location>
        <begin position="113"/>
        <end position="131"/>
    </location>
</feature>
<name>A0ABY9P673_9GAMM</name>
<feature type="chain" id="PRO_5046094890" evidence="2">
    <location>
        <begin position="30"/>
        <end position="234"/>
    </location>
</feature>
<keyword evidence="4" id="KW-1185">Reference proteome</keyword>
<evidence type="ECO:0000256" key="1">
    <source>
        <dbReference type="SAM" id="MobiDB-lite"/>
    </source>
</evidence>
<dbReference type="PROSITE" id="PS51257">
    <property type="entry name" value="PROKAR_LIPOPROTEIN"/>
    <property type="match status" value="1"/>
</dbReference>
<protein>
    <submittedName>
        <fullName evidence="3">Uncharacterized protein</fullName>
    </submittedName>
</protein>
<sequence length="234" mass="24598">MSRTSLLRATALLAATFAGAFACTGVAYAAAPTSPSAPPAAAASPPDRAVDAARGCWIQRDAPDGRASALLRLLPDRDHPEWLSGQLSRPEGDDPDRRVQLWLARDGRSAVLASRPLADPRAPAPAASTADEPQLRPLAPTHAPGRAPGSTQTLVLFPQARIEFARVPERPLPAGDWPQDILSAEFLAGAGTGPSRRLRVQASEERLALILVSARGTGAGRDTPLFDGRRDGCD</sequence>
<evidence type="ECO:0000256" key="2">
    <source>
        <dbReference type="SAM" id="SignalP"/>
    </source>
</evidence>
<reference evidence="3 4" key="1">
    <citation type="submission" date="2023-08" db="EMBL/GenBank/DDBJ databases">
        <title>The whole genome sequence of Lysobacter yananisis.</title>
        <authorList>
            <person name="Sun H."/>
        </authorList>
    </citation>
    <scope>NUCLEOTIDE SEQUENCE [LARGE SCALE GENOMIC DNA]</scope>
    <source>
        <strain evidence="3 4">SNNU513</strain>
    </source>
</reference>
<keyword evidence="2" id="KW-0732">Signal</keyword>
<dbReference type="RefSeq" id="WP_309151548.1">
    <property type="nucleotide sequence ID" value="NZ_CP133568.1"/>
</dbReference>
<dbReference type="EMBL" id="CP133568">
    <property type="protein sequence ID" value="WMT02540.1"/>
    <property type="molecule type" value="Genomic_DNA"/>
</dbReference>
<organism evidence="3 4">
    <name type="scientific">Lysobacter yananisis</name>
    <dbReference type="NCBI Taxonomy" id="1003114"/>
    <lineage>
        <taxon>Bacteria</taxon>
        <taxon>Pseudomonadati</taxon>
        <taxon>Pseudomonadota</taxon>
        <taxon>Gammaproteobacteria</taxon>
        <taxon>Lysobacterales</taxon>
        <taxon>Lysobacteraceae</taxon>
        <taxon>Lysobacter</taxon>
    </lineage>
</organism>
<proteinExistence type="predicted"/>
<gene>
    <name evidence="3" type="ORF">RDV84_21665</name>
</gene>
<feature type="signal peptide" evidence="2">
    <location>
        <begin position="1"/>
        <end position="29"/>
    </location>
</feature>
<feature type="region of interest" description="Disordered" evidence="1">
    <location>
        <begin position="113"/>
        <end position="150"/>
    </location>
</feature>
<accession>A0ABY9P673</accession>